<dbReference type="EMBL" id="JACQXR010000158">
    <property type="protein sequence ID" value="MBI4727788.1"/>
    <property type="molecule type" value="Genomic_DNA"/>
</dbReference>
<organism evidence="10 11">
    <name type="scientific">candidate division TA06 bacterium</name>
    <dbReference type="NCBI Taxonomy" id="2250710"/>
    <lineage>
        <taxon>Bacteria</taxon>
        <taxon>Bacteria division TA06</taxon>
    </lineage>
</organism>
<keyword evidence="5" id="KW-0949">S-adenosyl-L-methionine</keyword>
<reference evidence="10" key="1">
    <citation type="submission" date="2020-07" db="EMBL/GenBank/DDBJ databases">
        <title>Huge and variable diversity of episymbiotic CPR bacteria and DPANN archaea in groundwater ecosystems.</title>
        <authorList>
            <person name="He C.Y."/>
            <person name="Keren R."/>
            <person name="Whittaker M."/>
            <person name="Farag I.F."/>
            <person name="Doudna J."/>
            <person name="Cate J.H.D."/>
            <person name="Banfield J.F."/>
        </authorList>
    </citation>
    <scope>NUCLEOTIDE SEQUENCE</scope>
    <source>
        <strain evidence="10">NC_groundwater_1520_Pr4_B-0.1um_53_5</strain>
    </source>
</reference>
<dbReference type="GO" id="GO:0009307">
    <property type="term" value="P:DNA restriction-modification system"/>
    <property type="evidence" value="ECO:0007669"/>
    <property type="project" value="UniProtKB-KW"/>
</dbReference>
<dbReference type="GO" id="GO:0003677">
    <property type="term" value="F:DNA binding"/>
    <property type="evidence" value="ECO:0007669"/>
    <property type="project" value="UniProtKB-KW"/>
</dbReference>
<dbReference type="GO" id="GO:0032259">
    <property type="term" value="P:methylation"/>
    <property type="evidence" value="ECO:0007669"/>
    <property type="project" value="UniProtKB-KW"/>
</dbReference>
<dbReference type="PROSITE" id="PS00093">
    <property type="entry name" value="N4_MTASE"/>
    <property type="match status" value="1"/>
</dbReference>
<keyword evidence="4" id="KW-0808">Transferase</keyword>
<proteinExistence type="inferred from homology"/>
<dbReference type="GO" id="GO:0008170">
    <property type="term" value="F:N-methyltransferase activity"/>
    <property type="evidence" value="ECO:0007669"/>
    <property type="project" value="InterPro"/>
</dbReference>
<evidence type="ECO:0000256" key="1">
    <source>
        <dbReference type="ARBA" id="ARBA00010203"/>
    </source>
</evidence>
<comment type="catalytic activity">
    <reaction evidence="8">
        <text>a 2'-deoxycytidine in DNA + S-adenosyl-L-methionine = an N(4)-methyl-2'-deoxycytidine in DNA + S-adenosyl-L-homocysteine + H(+)</text>
        <dbReference type="Rhea" id="RHEA:16857"/>
        <dbReference type="Rhea" id="RHEA-COMP:11369"/>
        <dbReference type="Rhea" id="RHEA-COMP:13674"/>
        <dbReference type="ChEBI" id="CHEBI:15378"/>
        <dbReference type="ChEBI" id="CHEBI:57856"/>
        <dbReference type="ChEBI" id="CHEBI:59789"/>
        <dbReference type="ChEBI" id="CHEBI:85452"/>
        <dbReference type="ChEBI" id="CHEBI:137933"/>
        <dbReference type="EC" id="2.1.1.113"/>
    </reaction>
</comment>
<dbReference type="InterPro" id="IPR002941">
    <property type="entry name" value="DNA_methylase_N4/N6"/>
</dbReference>
<evidence type="ECO:0000313" key="10">
    <source>
        <dbReference type="EMBL" id="MBI4727788.1"/>
    </source>
</evidence>
<dbReference type="AlphaFoldDB" id="A0A933ML90"/>
<evidence type="ECO:0000256" key="6">
    <source>
        <dbReference type="ARBA" id="ARBA00022747"/>
    </source>
</evidence>
<protein>
    <recommendedName>
        <fullName evidence="2">site-specific DNA-methyltransferase (cytosine-N(4)-specific)</fullName>
        <ecNumber evidence="2">2.1.1.113</ecNumber>
    </recommendedName>
</protein>
<dbReference type="SUPFAM" id="SSF53335">
    <property type="entry name" value="S-adenosyl-L-methionine-dependent methyltransferases"/>
    <property type="match status" value="2"/>
</dbReference>
<accession>A0A933ML90</accession>
<comment type="caution">
    <text evidence="10">The sequence shown here is derived from an EMBL/GenBank/DDBJ whole genome shotgun (WGS) entry which is preliminary data.</text>
</comment>
<keyword evidence="3" id="KW-0489">Methyltransferase</keyword>
<evidence type="ECO:0000256" key="7">
    <source>
        <dbReference type="ARBA" id="ARBA00023125"/>
    </source>
</evidence>
<evidence type="ECO:0000313" key="11">
    <source>
        <dbReference type="Proteomes" id="UP000736328"/>
    </source>
</evidence>
<dbReference type="GO" id="GO:0015667">
    <property type="term" value="F:site-specific DNA-methyltransferase (cytosine-N4-specific) activity"/>
    <property type="evidence" value="ECO:0007669"/>
    <property type="project" value="UniProtKB-EC"/>
</dbReference>
<evidence type="ECO:0000256" key="8">
    <source>
        <dbReference type="ARBA" id="ARBA00049120"/>
    </source>
</evidence>
<dbReference type="InterPro" id="IPR029063">
    <property type="entry name" value="SAM-dependent_MTases_sf"/>
</dbReference>
<feature type="domain" description="DNA methylase N-4/N-6" evidence="9">
    <location>
        <begin position="39"/>
        <end position="99"/>
    </location>
</feature>
<name>A0A933ML90_UNCT6</name>
<dbReference type="Pfam" id="PF01555">
    <property type="entry name" value="N6_N4_Mtase"/>
    <property type="match status" value="1"/>
</dbReference>
<evidence type="ECO:0000256" key="5">
    <source>
        <dbReference type="ARBA" id="ARBA00022691"/>
    </source>
</evidence>
<evidence type="ECO:0000256" key="4">
    <source>
        <dbReference type="ARBA" id="ARBA00022679"/>
    </source>
</evidence>
<evidence type="ECO:0000256" key="2">
    <source>
        <dbReference type="ARBA" id="ARBA00012185"/>
    </source>
</evidence>
<dbReference type="Gene3D" id="3.40.50.150">
    <property type="entry name" value="Vaccinia Virus protein VP39"/>
    <property type="match status" value="2"/>
</dbReference>
<keyword evidence="7" id="KW-0238">DNA-binding</keyword>
<dbReference type="Proteomes" id="UP000736328">
    <property type="component" value="Unassembled WGS sequence"/>
</dbReference>
<evidence type="ECO:0000256" key="3">
    <source>
        <dbReference type="ARBA" id="ARBA00022603"/>
    </source>
</evidence>
<comment type="similarity">
    <text evidence="1">Belongs to the N(4)/N(6)-methyltransferase family. N(4) subfamily.</text>
</comment>
<dbReference type="InterPro" id="IPR017985">
    <property type="entry name" value="MeTrfase_CN4_CS"/>
</dbReference>
<sequence>MMHVIEIIPTERKKLYDLHSNKLETAYNLNRKAVSFQANKSEPVYNWFKYKEGFSSTLVKYFIEKYSSKPGIILDPFAGVGTTLFAGQELGWQTYGVELLPVGVFVMNTREATKGVDVEELKKIGKSIWKDLSKIDKHDIHINHIPITRDAFPEDTEIYLNKYLTYCSRIKDKKIQTILRFAAFAILEGISYTRKDGQYLRWDYRSKRALPGKPFNKGKIVAFEAALKNKLNQIIFDLLPDSLCLLFDRFDDNKHGKYPINIIQGSCLEELPKLEDEFFDFIVTSPPYCNRYDYTRTYALELVFWGCDSERVRDLRQTMLSCTVENKEKIEYLNKFYSSIGRTDTFDSVLKAYHNSKAMTEINTVLNELNKQGKINNNNIPRMVKNYFLEMCFVIYEMSRVIRQGGYCVMVNDNVRYGGEEIPVDLILSGFAEKFGFKVNKIFVLPKGKGNSSQQMGNYGRTEIRKCVYLWQKN</sequence>
<keyword evidence="6" id="KW-0680">Restriction system</keyword>
<evidence type="ECO:0000259" key="9">
    <source>
        <dbReference type="Pfam" id="PF01555"/>
    </source>
</evidence>
<gene>
    <name evidence="10" type="ORF">HY768_11335</name>
</gene>
<dbReference type="EC" id="2.1.1.113" evidence="2"/>